<keyword evidence="3" id="KW-1185">Reference proteome</keyword>
<name>A0A3P8ABJ2_HAEPC</name>
<organism evidence="2 3">
    <name type="scientific">Haemonchus placei</name>
    <name type="common">Barber's pole worm</name>
    <dbReference type="NCBI Taxonomy" id="6290"/>
    <lineage>
        <taxon>Eukaryota</taxon>
        <taxon>Metazoa</taxon>
        <taxon>Ecdysozoa</taxon>
        <taxon>Nematoda</taxon>
        <taxon>Chromadorea</taxon>
        <taxon>Rhabditida</taxon>
        <taxon>Rhabditina</taxon>
        <taxon>Rhabditomorpha</taxon>
        <taxon>Strongyloidea</taxon>
        <taxon>Trichostrongylidae</taxon>
        <taxon>Haemonchus</taxon>
    </lineage>
</organism>
<feature type="region of interest" description="Disordered" evidence="1">
    <location>
        <begin position="88"/>
        <end position="111"/>
    </location>
</feature>
<evidence type="ECO:0000313" key="2">
    <source>
        <dbReference type="EMBL" id="VDO58222.1"/>
    </source>
</evidence>
<evidence type="ECO:0000313" key="3">
    <source>
        <dbReference type="Proteomes" id="UP000268014"/>
    </source>
</evidence>
<gene>
    <name evidence="2" type="ORF">HPLM_LOCUS15902</name>
</gene>
<dbReference type="EMBL" id="UZAF01019182">
    <property type="protein sequence ID" value="VDO58222.1"/>
    <property type="molecule type" value="Genomic_DNA"/>
</dbReference>
<reference evidence="2 3" key="1">
    <citation type="submission" date="2018-11" db="EMBL/GenBank/DDBJ databases">
        <authorList>
            <consortium name="Pathogen Informatics"/>
        </authorList>
    </citation>
    <scope>NUCLEOTIDE SEQUENCE [LARGE SCALE GENOMIC DNA]</scope>
    <source>
        <strain evidence="2 3">MHpl1</strain>
    </source>
</reference>
<sequence length="111" mass="12358">MLCMPTFFIFQYLHSNIYNTIATSINGTEYVAETTAGYMLQIGDFESRTIGCTVQKSISLTLLGSCDSLSLNLVAILPTQAIYQGEDQQSTSYTYSDETEQHHKPHVVHPS</sequence>
<dbReference type="Proteomes" id="UP000268014">
    <property type="component" value="Unassembled WGS sequence"/>
</dbReference>
<evidence type="ECO:0000256" key="1">
    <source>
        <dbReference type="SAM" id="MobiDB-lite"/>
    </source>
</evidence>
<accession>A0A3P8ABJ2</accession>
<proteinExistence type="predicted"/>
<dbReference type="AlphaFoldDB" id="A0A3P8ABJ2"/>
<protein>
    <submittedName>
        <fullName evidence="2">Uncharacterized protein</fullName>
    </submittedName>
</protein>